<evidence type="ECO:0000313" key="6">
    <source>
        <dbReference type="EMBL" id="KAK1152905.1"/>
    </source>
</evidence>
<dbReference type="GO" id="GO:0070292">
    <property type="term" value="P:N-acylphosphatidylethanolamine metabolic process"/>
    <property type="evidence" value="ECO:0007669"/>
    <property type="project" value="TreeGrafter"/>
</dbReference>
<comment type="caution">
    <text evidence="6">The sequence shown here is derived from an EMBL/GenBank/DDBJ whole genome shotgun (WGS) entry which is preliminary data.</text>
</comment>
<dbReference type="PROSITE" id="PS51934">
    <property type="entry name" value="LRAT"/>
    <property type="match status" value="1"/>
</dbReference>
<dbReference type="GO" id="GO:0004623">
    <property type="term" value="F:phospholipase A2 activity"/>
    <property type="evidence" value="ECO:0007669"/>
    <property type="project" value="TreeGrafter"/>
</dbReference>
<reference evidence="6" key="1">
    <citation type="submission" date="2022-02" db="EMBL/GenBank/DDBJ databases">
        <title>Atlantic sturgeon de novo genome assembly.</title>
        <authorList>
            <person name="Stock M."/>
            <person name="Klopp C."/>
            <person name="Guiguen Y."/>
            <person name="Cabau C."/>
            <person name="Parinello H."/>
            <person name="Santidrian Yebra-Pimentel E."/>
            <person name="Kuhl H."/>
            <person name="Dirks R.P."/>
            <person name="Guessner J."/>
            <person name="Wuertz S."/>
            <person name="Du K."/>
            <person name="Schartl M."/>
        </authorList>
    </citation>
    <scope>NUCLEOTIDE SEQUENCE</scope>
    <source>
        <strain evidence="6">STURGEONOMICS-FGT-2020</strain>
        <tissue evidence="6">Whole blood</tissue>
    </source>
</reference>
<organism evidence="6 7">
    <name type="scientific">Acipenser oxyrinchus oxyrinchus</name>
    <dbReference type="NCBI Taxonomy" id="40147"/>
    <lineage>
        <taxon>Eukaryota</taxon>
        <taxon>Metazoa</taxon>
        <taxon>Chordata</taxon>
        <taxon>Craniata</taxon>
        <taxon>Vertebrata</taxon>
        <taxon>Euteleostomi</taxon>
        <taxon>Actinopterygii</taxon>
        <taxon>Chondrostei</taxon>
        <taxon>Acipenseriformes</taxon>
        <taxon>Acipenseridae</taxon>
        <taxon>Acipenser</taxon>
    </lineage>
</organism>
<evidence type="ECO:0000256" key="3">
    <source>
        <dbReference type="ARBA" id="ARBA00022801"/>
    </source>
</evidence>
<dbReference type="PANTHER" id="PTHR13943">
    <property type="entry name" value="HRAS-LIKE SUPPRESSOR - RELATED"/>
    <property type="match status" value="1"/>
</dbReference>
<keyword evidence="4" id="KW-0443">Lipid metabolism</keyword>
<sequence length="185" mass="21170">SISSQVRVEGYLDACPGELLEFDFGPLSHWGVFVGEGEVIHFSWPEDTEAWIRHSAPSIILFSETMVRKERVADIAGISAVYTNRSYDLVLPPLPGTEILRRGQVFMDRTLPYNSLTFNCEHFATFLRYGKARSRQVSRFDLLHLTSHDPTREFKKAYRQALKDQHAKGILISVLEEQPRQSCNI</sequence>
<dbReference type="InterPro" id="IPR007053">
    <property type="entry name" value="LRAT_dom"/>
</dbReference>
<dbReference type="GO" id="GO:0008970">
    <property type="term" value="F:phospholipase A1 activity"/>
    <property type="evidence" value="ECO:0007669"/>
    <property type="project" value="TreeGrafter"/>
</dbReference>
<keyword evidence="6" id="KW-0012">Acyltransferase</keyword>
<evidence type="ECO:0000313" key="7">
    <source>
        <dbReference type="Proteomes" id="UP001230051"/>
    </source>
</evidence>
<gene>
    <name evidence="6" type="primary">PLAAT1</name>
    <name evidence="6" type="ORF">AOXY_G30610</name>
</gene>
<dbReference type="GO" id="GO:0005737">
    <property type="term" value="C:cytoplasm"/>
    <property type="evidence" value="ECO:0007669"/>
    <property type="project" value="TreeGrafter"/>
</dbReference>
<dbReference type="InterPro" id="IPR051496">
    <property type="entry name" value="H-rev107_PLA/AT"/>
</dbReference>
<evidence type="ECO:0000259" key="5">
    <source>
        <dbReference type="PROSITE" id="PS51934"/>
    </source>
</evidence>
<keyword evidence="3" id="KW-0378">Hydrolase</keyword>
<accession>A0AAD8CL01</accession>
<dbReference type="GO" id="GO:0016410">
    <property type="term" value="F:N-acyltransferase activity"/>
    <property type="evidence" value="ECO:0007669"/>
    <property type="project" value="TreeGrafter"/>
</dbReference>
<name>A0AAD8CL01_ACIOX</name>
<dbReference type="Gene3D" id="3.90.1720.10">
    <property type="entry name" value="endopeptidase domain like (from Nostoc punctiforme)"/>
    <property type="match status" value="1"/>
</dbReference>
<protein>
    <submittedName>
        <fullName evidence="6">Phospholipase A and acyltransferase 1-like</fullName>
    </submittedName>
</protein>
<proteinExistence type="inferred from homology"/>
<comment type="similarity">
    <text evidence="1">Belongs to the H-rev107 family.</text>
</comment>
<dbReference type="PANTHER" id="PTHR13943:SF77">
    <property type="entry name" value="LRAT DOMAIN-CONTAINING PROTEIN"/>
    <property type="match status" value="1"/>
</dbReference>
<dbReference type="Pfam" id="PF04970">
    <property type="entry name" value="LRAT"/>
    <property type="match status" value="1"/>
</dbReference>
<dbReference type="AlphaFoldDB" id="A0AAD8CL01"/>
<evidence type="ECO:0000256" key="1">
    <source>
        <dbReference type="ARBA" id="ARBA00007824"/>
    </source>
</evidence>
<feature type="non-terminal residue" evidence="6">
    <location>
        <position position="185"/>
    </location>
</feature>
<evidence type="ECO:0000256" key="2">
    <source>
        <dbReference type="ARBA" id="ARBA00022679"/>
    </source>
</evidence>
<feature type="domain" description="LRAT" evidence="5">
    <location>
        <begin position="19"/>
        <end position="136"/>
    </location>
</feature>
<evidence type="ECO:0000256" key="4">
    <source>
        <dbReference type="ARBA" id="ARBA00023098"/>
    </source>
</evidence>
<keyword evidence="7" id="KW-1185">Reference proteome</keyword>
<dbReference type="Proteomes" id="UP001230051">
    <property type="component" value="Unassembled WGS sequence"/>
</dbReference>
<keyword evidence="2" id="KW-0808">Transferase</keyword>
<dbReference type="EMBL" id="JAGXEW010000044">
    <property type="protein sequence ID" value="KAK1152905.1"/>
    <property type="molecule type" value="Genomic_DNA"/>
</dbReference>